<evidence type="ECO:0000256" key="2">
    <source>
        <dbReference type="ARBA" id="ARBA00004936"/>
    </source>
</evidence>
<name>A0A6L9EQG6_CLOBU</name>
<comment type="pathway">
    <text evidence="2">Cell wall biogenesis; lipoteichoic acid biosynthesis.</text>
</comment>
<dbReference type="InterPro" id="IPR000917">
    <property type="entry name" value="Sulfatase_N"/>
</dbReference>
<evidence type="ECO:0000256" key="3">
    <source>
        <dbReference type="ARBA" id="ARBA00022475"/>
    </source>
</evidence>
<evidence type="ECO:0000256" key="1">
    <source>
        <dbReference type="ARBA" id="ARBA00004651"/>
    </source>
</evidence>
<keyword evidence="5 7" id="KW-1133">Transmembrane helix</keyword>
<dbReference type="GO" id="GO:0016740">
    <property type="term" value="F:transferase activity"/>
    <property type="evidence" value="ECO:0007669"/>
    <property type="project" value="UniProtKB-KW"/>
</dbReference>
<evidence type="ECO:0000313" key="10">
    <source>
        <dbReference type="Proteomes" id="UP000474042"/>
    </source>
</evidence>
<dbReference type="InterPro" id="IPR050448">
    <property type="entry name" value="OpgB/LTA_synthase_biosynth"/>
</dbReference>
<gene>
    <name evidence="9" type="ORF">GND98_010050</name>
</gene>
<keyword evidence="4 7" id="KW-0812">Transmembrane</keyword>
<feature type="transmembrane region" description="Helical" evidence="7">
    <location>
        <begin position="330"/>
        <end position="350"/>
    </location>
</feature>
<feature type="domain" description="Sulfatase N-terminal" evidence="8">
    <location>
        <begin position="497"/>
        <end position="786"/>
    </location>
</feature>
<comment type="subcellular location">
    <subcellularLocation>
        <location evidence="1">Cell membrane</location>
        <topology evidence="1">Multi-pass membrane protein</topology>
    </subcellularLocation>
</comment>
<feature type="transmembrane region" description="Helical" evidence="7">
    <location>
        <begin position="14"/>
        <end position="34"/>
    </location>
</feature>
<feature type="transmembrane region" description="Helical" evidence="7">
    <location>
        <begin position="184"/>
        <end position="201"/>
    </location>
</feature>
<sequence length="858" mass="100142">MEGFIIKKIQKNRLVELTIASLFIILFTVGLYRLNYKNTDNKIIYDVGAMDQLKVLTNGSEIKHDIIVENETINNISFMIAEYSKVKEQSLTLKIYDNNNLILNKVQNISNLNNDKLITFDFKDIKIEADKKYYFTLNYLAPDNTELMLWKNDLKDENLSFYINGEQIKSQLCQSIGYKKTYKFQYLFLGIILISLIGLFIKHTTINLNKNTIKSSSIYLIMLISLIILNKELFYESRNIDFTNISIVLSSGLLIYLLLLYGNKLKEEYQKVYTIIMFLLVPLVLLFIIETFNNNILFDMNIKIIILNYLCILMLQIFIFCIVKRINIAIIANSIIFYLIGIVYYFIFLFRGTPILPTDIYGIKTARNVMMNYEIRMDFKIISMIIILVLLLVGCLQANYMIQDKKNRIKLKLLMAIFLSVFVITIKFSFDFAGVSVNLWRQDLGCKENGAVVNFIANMKYLKIEKPNNYSNEKVSEIIDTYANNDIVTDYSNEIKPNIIAIMNESFADFDIINKINTNKDYMPFIRNLKENTIKGNLFVPTFGGGTALSEWEFLTGNNTSFIPAGSTPYQQYIHSSSDNIASNLKLQGYKTIAIHPLEGDGWNRENVYELFDFDKFITIDDFENPEKLRYMYISDKDNYKKLIEEYESKSENDRMFIFNVTIQNHGGYSTDNSVFNDEINLIDRNYDDVNEYLTLINKSDEAFQELVEYFSNKTEPTVILMFGDHYPSINNAFYEDLYGKSLQDLSIEEDQRRYTVPFIIWANYDINEGYVERISANYLSTLLLEVANQPLTGYNKFLKSLYNKYPVINKNIYIDSNGEYNQIIEGNEPSEINDYEIIQYNNMFDNKKKQNVFFEPN</sequence>
<evidence type="ECO:0000259" key="8">
    <source>
        <dbReference type="Pfam" id="PF00884"/>
    </source>
</evidence>
<dbReference type="Gene3D" id="3.40.720.10">
    <property type="entry name" value="Alkaline Phosphatase, subunit A"/>
    <property type="match status" value="1"/>
</dbReference>
<comment type="caution">
    <text evidence="9">The sequence shown here is derived from an EMBL/GenBank/DDBJ whole genome shotgun (WGS) entry which is preliminary data.</text>
</comment>
<evidence type="ECO:0000256" key="5">
    <source>
        <dbReference type="ARBA" id="ARBA00022989"/>
    </source>
</evidence>
<protein>
    <submittedName>
        <fullName evidence="9">Sulfatase-like hydrolase/transferase</fullName>
    </submittedName>
</protein>
<evidence type="ECO:0000313" key="9">
    <source>
        <dbReference type="EMBL" id="NAS18205.1"/>
    </source>
</evidence>
<feature type="transmembrane region" description="Helical" evidence="7">
    <location>
        <begin position="381"/>
        <end position="401"/>
    </location>
</feature>
<dbReference type="CDD" id="cd16015">
    <property type="entry name" value="LTA_synthase"/>
    <property type="match status" value="1"/>
</dbReference>
<organism evidence="9 10">
    <name type="scientific">Clostridium butyricum</name>
    <dbReference type="NCBI Taxonomy" id="1492"/>
    <lineage>
        <taxon>Bacteria</taxon>
        <taxon>Bacillati</taxon>
        <taxon>Bacillota</taxon>
        <taxon>Clostridia</taxon>
        <taxon>Eubacteriales</taxon>
        <taxon>Clostridiaceae</taxon>
        <taxon>Clostridium</taxon>
    </lineage>
</organism>
<dbReference type="GO" id="GO:0005886">
    <property type="term" value="C:plasma membrane"/>
    <property type="evidence" value="ECO:0007669"/>
    <property type="project" value="UniProtKB-SubCell"/>
</dbReference>
<feature type="transmembrane region" description="Helical" evidence="7">
    <location>
        <begin position="413"/>
        <end position="430"/>
    </location>
</feature>
<accession>A0A6L9EQG6</accession>
<keyword evidence="9" id="KW-0378">Hydrolase</keyword>
<dbReference type="PANTHER" id="PTHR47371:SF3">
    <property type="entry name" value="PHOSPHOGLYCEROL TRANSFERASE I"/>
    <property type="match status" value="1"/>
</dbReference>
<dbReference type="InterPro" id="IPR017850">
    <property type="entry name" value="Alkaline_phosphatase_core_sf"/>
</dbReference>
<reference evidence="9 10" key="1">
    <citation type="submission" date="2020-01" db="EMBL/GenBank/DDBJ databases">
        <title>Genome sequence of a 1,3-propanediol producer, Clostridium butyricum S3.</title>
        <authorList>
            <person name="Zhou J."/>
        </authorList>
    </citation>
    <scope>NUCLEOTIDE SEQUENCE [LARGE SCALE GENOMIC DNA]</scope>
    <source>
        <strain evidence="9 10">S3</strain>
    </source>
</reference>
<keyword evidence="9" id="KW-0808">Transferase</keyword>
<evidence type="ECO:0000256" key="7">
    <source>
        <dbReference type="SAM" id="Phobius"/>
    </source>
</evidence>
<dbReference type="SUPFAM" id="SSF53649">
    <property type="entry name" value="Alkaline phosphatase-like"/>
    <property type="match status" value="1"/>
</dbReference>
<dbReference type="Pfam" id="PF00884">
    <property type="entry name" value="Sulfatase"/>
    <property type="match status" value="1"/>
</dbReference>
<evidence type="ECO:0000256" key="4">
    <source>
        <dbReference type="ARBA" id="ARBA00022692"/>
    </source>
</evidence>
<dbReference type="AlphaFoldDB" id="A0A6L9EQG6"/>
<feature type="transmembrane region" description="Helical" evidence="7">
    <location>
        <begin position="304"/>
        <end position="323"/>
    </location>
</feature>
<keyword evidence="6 7" id="KW-0472">Membrane</keyword>
<keyword evidence="3" id="KW-1003">Cell membrane</keyword>
<dbReference type="Proteomes" id="UP000474042">
    <property type="component" value="Unassembled WGS sequence"/>
</dbReference>
<dbReference type="EMBL" id="WOFV02000027">
    <property type="protein sequence ID" value="NAS18205.1"/>
    <property type="molecule type" value="Genomic_DNA"/>
</dbReference>
<feature type="transmembrane region" description="Helical" evidence="7">
    <location>
        <begin position="272"/>
        <end position="292"/>
    </location>
</feature>
<proteinExistence type="predicted"/>
<evidence type="ECO:0000256" key="6">
    <source>
        <dbReference type="ARBA" id="ARBA00023136"/>
    </source>
</evidence>
<feature type="transmembrane region" description="Helical" evidence="7">
    <location>
        <begin position="213"/>
        <end position="230"/>
    </location>
</feature>
<feature type="transmembrane region" description="Helical" evidence="7">
    <location>
        <begin position="242"/>
        <end position="260"/>
    </location>
</feature>
<dbReference type="GO" id="GO:0016787">
    <property type="term" value="F:hydrolase activity"/>
    <property type="evidence" value="ECO:0007669"/>
    <property type="project" value="UniProtKB-KW"/>
</dbReference>
<dbReference type="PANTHER" id="PTHR47371">
    <property type="entry name" value="LIPOTEICHOIC ACID SYNTHASE"/>
    <property type="match status" value="1"/>
</dbReference>